<dbReference type="Proteomes" id="UP000604241">
    <property type="component" value="Unassembled WGS sequence"/>
</dbReference>
<sequence>MFGINGGELLVLLVVAAVVIGPERLPAYAEQLAGWVRRLRDLARDTRERVGAELGDPDVDWAALDPRRYDPRRIVRDALLDDPPARTPSRPAVPRPGRTAPAAAAATTAAFVDAPVPAAAGGPAPFDDEAT</sequence>
<keyword evidence="3" id="KW-0812">Transmembrane</keyword>
<dbReference type="PRINTS" id="PR01506">
    <property type="entry name" value="TATBPROTEIN"/>
</dbReference>
<evidence type="ECO:0000256" key="7">
    <source>
        <dbReference type="ARBA" id="ARBA00023136"/>
    </source>
</evidence>
<dbReference type="InterPro" id="IPR003369">
    <property type="entry name" value="TatA/B/E"/>
</dbReference>
<keyword evidence="2" id="KW-0813">Transport</keyword>
<dbReference type="Gene3D" id="1.20.5.3310">
    <property type="match status" value="1"/>
</dbReference>
<evidence type="ECO:0000256" key="5">
    <source>
        <dbReference type="ARBA" id="ARBA00022989"/>
    </source>
</evidence>
<keyword evidence="5" id="KW-1133">Transmembrane helix</keyword>
<keyword evidence="10" id="KW-1185">Reference proteome</keyword>
<evidence type="ECO:0000256" key="8">
    <source>
        <dbReference type="SAM" id="MobiDB-lite"/>
    </source>
</evidence>
<evidence type="ECO:0000313" key="10">
    <source>
        <dbReference type="Proteomes" id="UP000604241"/>
    </source>
</evidence>
<evidence type="ECO:0000256" key="6">
    <source>
        <dbReference type="ARBA" id="ARBA00023010"/>
    </source>
</evidence>
<evidence type="ECO:0000256" key="3">
    <source>
        <dbReference type="ARBA" id="ARBA00022692"/>
    </source>
</evidence>
<name>A0ABR8QGF0_9CELL</name>
<accession>A0ABR8QGF0</accession>
<protein>
    <submittedName>
        <fullName evidence="9">Sec-independent protein translocase TatB</fullName>
    </submittedName>
</protein>
<keyword evidence="7" id="KW-0472">Membrane</keyword>
<feature type="compositionally biased region" description="Low complexity" evidence="8">
    <location>
        <begin position="90"/>
        <end position="106"/>
    </location>
</feature>
<dbReference type="Pfam" id="PF02416">
    <property type="entry name" value="TatA_B_E"/>
    <property type="match status" value="1"/>
</dbReference>
<keyword evidence="6" id="KW-0811">Translocation</keyword>
<evidence type="ECO:0000256" key="2">
    <source>
        <dbReference type="ARBA" id="ARBA00022448"/>
    </source>
</evidence>
<evidence type="ECO:0000256" key="4">
    <source>
        <dbReference type="ARBA" id="ARBA00022927"/>
    </source>
</evidence>
<organism evidence="9 10">
    <name type="scientific">Cellulomonas avistercoris</name>
    <dbReference type="NCBI Taxonomy" id="2762242"/>
    <lineage>
        <taxon>Bacteria</taxon>
        <taxon>Bacillati</taxon>
        <taxon>Actinomycetota</taxon>
        <taxon>Actinomycetes</taxon>
        <taxon>Micrococcales</taxon>
        <taxon>Cellulomonadaceae</taxon>
        <taxon>Cellulomonas</taxon>
    </lineage>
</organism>
<reference evidence="9 10" key="1">
    <citation type="submission" date="2020-08" db="EMBL/GenBank/DDBJ databases">
        <title>A Genomic Blueprint of the Chicken Gut Microbiome.</title>
        <authorList>
            <person name="Gilroy R."/>
            <person name="Ravi A."/>
            <person name="Getino M."/>
            <person name="Pursley I."/>
            <person name="Horton D.L."/>
            <person name="Alikhan N.-F."/>
            <person name="Baker D."/>
            <person name="Gharbi K."/>
            <person name="Hall N."/>
            <person name="Watson M."/>
            <person name="Adriaenssens E.M."/>
            <person name="Foster-Nyarko E."/>
            <person name="Jarju S."/>
            <person name="Secka A."/>
            <person name="Antonio M."/>
            <person name="Oren A."/>
            <person name="Chaudhuri R."/>
            <person name="La Ragione R.M."/>
            <person name="Hildebrand F."/>
            <person name="Pallen M.J."/>
        </authorList>
    </citation>
    <scope>NUCLEOTIDE SEQUENCE [LARGE SCALE GENOMIC DNA]</scope>
    <source>
        <strain evidence="9 10">Sa3CUA2</strain>
    </source>
</reference>
<keyword evidence="4" id="KW-0653">Protein transport</keyword>
<dbReference type="RefSeq" id="WP_191784155.1">
    <property type="nucleotide sequence ID" value="NZ_JACSQV010000013.1"/>
</dbReference>
<evidence type="ECO:0000256" key="1">
    <source>
        <dbReference type="ARBA" id="ARBA00004167"/>
    </source>
</evidence>
<comment type="caution">
    <text evidence="9">The sequence shown here is derived from an EMBL/GenBank/DDBJ whole genome shotgun (WGS) entry which is preliminary data.</text>
</comment>
<gene>
    <name evidence="9" type="ORF">H9657_14645</name>
</gene>
<feature type="region of interest" description="Disordered" evidence="8">
    <location>
        <begin position="78"/>
        <end position="106"/>
    </location>
</feature>
<comment type="subcellular location">
    <subcellularLocation>
        <location evidence="1">Membrane</location>
        <topology evidence="1">Single-pass membrane protein</topology>
    </subcellularLocation>
</comment>
<proteinExistence type="predicted"/>
<dbReference type="EMBL" id="JACSQV010000013">
    <property type="protein sequence ID" value="MBD7919507.1"/>
    <property type="molecule type" value="Genomic_DNA"/>
</dbReference>
<evidence type="ECO:0000313" key="9">
    <source>
        <dbReference type="EMBL" id="MBD7919507.1"/>
    </source>
</evidence>